<accession>A0ABU2YGB8</accession>
<feature type="domain" description="Peptidase S74" evidence="1">
    <location>
        <begin position="393"/>
        <end position="508"/>
    </location>
</feature>
<dbReference type="InterPro" id="IPR030392">
    <property type="entry name" value="S74_ICA"/>
</dbReference>
<dbReference type="RefSeq" id="WP_311425856.1">
    <property type="nucleotide sequence ID" value="NZ_JAVRIA010000001.1"/>
</dbReference>
<dbReference type="EMBL" id="JAVRIA010000001">
    <property type="protein sequence ID" value="MDT0557082.1"/>
    <property type="molecule type" value="Genomic_DNA"/>
</dbReference>
<reference evidence="2 3" key="1">
    <citation type="submission" date="2023-09" db="EMBL/GenBank/DDBJ databases">
        <authorList>
            <person name="Rey-Velasco X."/>
        </authorList>
    </citation>
    <scope>NUCLEOTIDE SEQUENCE [LARGE SCALE GENOMIC DNA]</scope>
    <source>
        <strain evidence="2 3">W332</strain>
    </source>
</reference>
<name>A0ABU2YGB8_9FLAO</name>
<protein>
    <submittedName>
        <fullName evidence="2">Tail fiber domain-containing protein</fullName>
    </submittedName>
</protein>
<organism evidence="2 3">
    <name type="scientific">Microcosmobacter mediterraneus</name>
    <dbReference type="NCBI Taxonomy" id="3075607"/>
    <lineage>
        <taxon>Bacteria</taxon>
        <taxon>Pseudomonadati</taxon>
        <taxon>Bacteroidota</taxon>
        <taxon>Flavobacteriia</taxon>
        <taxon>Flavobacteriales</taxon>
        <taxon>Flavobacteriaceae</taxon>
        <taxon>Microcosmobacter</taxon>
    </lineage>
</organism>
<comment type="caution">
    <text evidence="2">The sequence shown here is derived from an EMBL/GenBank/DDBJ whole genome shotgun (WGS) entry which is preliminary data.</text>
</comment>
<dbReference type="PROSITE" id="PS51688">
    <property type="entry name" value="ICA"/>
    <property type="match status" value="1"/>
</dbReference>
<dbReference type="Pfam" id="PF13884">
    <property type="entry name" value="Peptidase_S74"/>
    <property type="match status" value="1"/>
</dbReference>
<keyword evidence="3" id="KW-1185">Reference proteome</keyword>
<evidence type="ECO:0000313" key="2">
    <source>
        <dbReference type="EMBL" id="MDT0557082.1"/>
    </source>
</evidence>
<evidence type="ECO:0000259" key="1">
    <source>
        <dbReference type="PROSITE" id="PS51688"/>
    </source>
</evidence>
<proteinExistence type="predicted"/>
<sequence>MRTIYITLFVFFSVFGFGQGGINYKAIVKDSNGNVLSNDLVTIQFTLIQTTENGTIVYQETHTPATDDNGLIIVNIGEGTPSAGNFDIIDWGATSYFLNVQINTGSGLIDLGTTAFKEVPYAKHALVASEARNLSGLEAIDEGNSDGWRLIGANPNNYGNIGGLAVDLSRNDFASTTAGATGSIAISTGFRTTASGDFSLASNFSTNANAYASTSFGRYNVGGGNSVQWEETDKLFEIGNGTNDANRNNAFTILKNGKVGINDATPVYLIDIENDDLASRSIFIDHNSTSSGSAQYGLYIDLDKNNFSSVPAYGSYSSVLNTGGTSYGSYSRADSDAIDDSDAYGVRAIADNDNGTGNTYAIYASLLASNASGDKYAGYFAGDVFTTGSYLPSDENLKTNIHLTQDSALSKLMDLPIENYIYKNDTYCDINLPKGFRTGFTAQNVERIMPELVKTATQPAPTKEEIEAGAQPMDDIQFKAVDYTGMVPYLVKAIQELKRENDLLKARVEALENN</sequence>
<evidence type="ECO:0000313" key="3">
    <source>
        <dbReference type="Proteomes" id="UP001259492"/>
    </source>
</evidence>
<gene>
    <name evidence="2" type="ORF">RM697_00395</name>
</gene>
<dbReference type="Proteomes" id="UP001259492">
    <property type="component" value="Unassembled WGS sequence"/>
</dbReference>